<protein>
    <recommendedName>
        <fullName evidence="1">Ricin B lectin domain-containing protein</fullName>
    </recommendedName>
</protein>
<dbReference type="InterPro" id="IPR000772">
    <property type="entry name" value="Ricin_B_lectin"/>
</dbReference>
<reference evidence="2 3" key="1">
    <citation type="submission" date="2021-03" db="EMBL/GenBank/DDBJ databases">
        <title>Sequencing the genomes of 1000 actinobacteria strains.</title>
        <authorList>
            <person name="Klenk H.-P."/>
        </authorList>
    </citation>
    <scope>NUCLEOTIDE SEQUENCE [LARGE SCALE GENOMIC DNA]</scope>
    <source>
        <strain evidence="2 3">DSM 46670</strain>
    </source>
</reference>
<sequence length="564" mass="59824">MLALVGLVTATLLTSVDGATGTALTDGWSSYPRAIRLEHADAAHQGRILVSANTTSSATIHESTDGGASFHPIATIATGPGPGEWSGSSTLFEFPWQLGASPAGTLIWATSINTFRGGRDRPNPNSRIVAWKSTNYGRDWHKVATPLATGTVGHGVWEPEFAVTNGGELVVHFSDKTQQPKYGQTLARKRSTDGGETWGPKVNTVAVDAYEDDNDLEKEDSPGMAVVRRLPNGTSVMAYEYCNIGPMGKIGHGCRVYTRTSPDGWDWGAATDRGTIAKTADGKHFVHAPTIAWAPGGGPNGRLLLIGRLVRGADADGDPDLGPAPVLRPQSGSTIFANTSNGLGRWYELDSPVRITDFGVDDEHTTCQNYSSSLLPSADGSRVLQLATDRVGDYCGAFFATGSTYGSLDPGGITTTATYRIVNLKSGKCLTAEGNSTTNGTRVVQQPCDATRPTQEFKAVGRGNGLFAITKAGSSPAKCFDMPNGNISVEPGDRIQLWSCNNTGAQNWKPARTGRSTYLFKAQNDEDLCLDIPQGTLDNGVQAQLWNCTGLGPQIWSLQALVSS</sequence>
<organism evidence="2 3">
    <name type="scientific">Kibdelosporangium banguiense</name>
    <dbReference type="NCBI Taxonomy" id="1365924"/>
    <lineage>
        <taxon>Bacteria</taxon>
        <taxon>Bacillati</taxon>
        <taxon>Actinomycetota</taxon>
        <taxon>Actinomycetes</taxon>
        <taxon>Pseudonocardiales</taxon>
        <taxon>Pseudonocardiaceae</taxon>
        <taxon>Kibdelosporangium</taxon>
    </lineage>
</organism>
<accession>A0ABS4TUN4</accession>
<dbReference type="SUPFAM" id="SSF110296">
    <property type="entry name" value="Oligoxyloglucan reducing end-specific cellobiohydrolase"/>
    <property type="match status" value="1"/>
</dbReference>
<keyword evidence="3" id="KW-1185">Reference proteome</keyword>
<evidence type="ECO:0000313" key="3">
    <source>
        <dbReference type="Proteomes" id="UP001519332"/>
    </source>
</evidence>
<dbReference type="SMART" id="SM00458">
    <property type="entry name" value="RICIN"/>
    <property type="match status" value="1"/>
</dbReference>
<dbReference type="Gene3D" id="2.120.10.10">
    <property type="match status" value="1"/>
</dbReference>
<dbReference type="SUPFAM" id="SSF50370">
    <property type="entry name" value="Ricin B-like lectins"/>
    <property type="match status" value="1"/>
</dbReference>
<dbReference type="Gene3D" id="2.80.10.50">
    <property type="match status" value="1"/>
</dbReference>
<evidence type="ECO:0000259" key="1">
    <source>
        <dbReference type="SMART" id="SM00458"/>
    </source>
</evidence>
<dbReference type="EMBL" id="JAGINW010000001">
    <property type="protein sequence ID" value="MBP2328107.1"/>
    <property type="molecule type" value="Genomic_DNA"/>
</dbReference>
<dbReference type="PROSITE" id="PS50231">
    <property type="entry name" value="RICIN_B_LECTIN"/>
    <property type="match status" value="1"/>
</dbReference>
<dbReference type="Proteomes" id="UP001519332">
    <property type="component" value="Unassembled WGS sequence"/>
</dbReference>
<comment type="caution">
    <text evidence="2">The sequence shown here is derived from an EMBL/GenBank/DDBJ whole genome shotgun (WGS) entry which is preliminary data.</text>
</comment>
<feature type="domain" description="Ricin B lectin" evidence="1">
    <location>
        <begin position="416"/>
        <end position="559"/>
    </location>
</feature>
<dbReference type="PANTHER" id="PTHR38792:SF3">
    <property type="entry name" value="BNR_ASP-BOX REPEAT DOMAIN PROTEIN (AFU_ORTHOLOGUE AFUA_7G06430)-RELATED"/>
    <property type="match status" value="1"/>
</dbReference>
<dbReference type="CDD" id="cd15482">
    <property type="entry name" value="Sialidase_non-viral"/>
    <property type="match status" value="1"/>
</dbReference>
<dbReference type="PANTHER" id="PTHR38792">
    <property type="entry name" value="BNR/ASP-BOX REPEAT DOMAIN PROTEIN (AFU_ORTHOLOGUE AFUA_7G06430)-RELATED"/>
    <property type="match status" value="1"/>
</dbReference>
<evidence type="ECO:0000313" key="2">
    <source>
        <dbReference type="EMBL" id="MBP2328107.1"/>
    </source>
</evidence>
<name>A0ABS4TUN4_9PSEU</name>
<gene>
    <name evidence="2" type="ORF">JOF56_008492</name>
</gene>
<proteinExistence type="predicted"/>
<dbReference type="RefSeq" id="WP_209645169.1">
    <property type="nucleotide sequence ID" value="NZ_JAGINW010000001.1"/>
</dbReference>
<dbReference type="InterPro" id="IPR035992">
    <property type="entry name" value="Ricin_B-like_lectins"/>
</dbReference>
<dbReference type="CDD" id="cd00161">
    <property type="entry name" value="beta-trefoil_Ricin-like"/>
    <property type="match status" value="1"/>
</dbReference>
<dbReference type="Pfam" id="PF00652">
    <property type="entry name" value="Ricin_B_lectin"/>
    <property type="match status" value="1"/>
</dbReference>